<reference evidence="4" key="1">
    <citation type="journal article" date="2015" name="Genome Announc.">
        <title>Draft genome sequence of Talaromyces cellulolyticus strain Y-94, a source of lignocellulosic biomass-degrading enzymes.</title>
        <authorList>
            <person name="Fujii T."/>
            <person name="Koike H."/>
            <person name="Sawayama S."/>
            <person name="Yano S."/>
            <person name="Inoue H."/>
        </authorList>
    </citation>
    <scope>NUCLEOTIDE SEQUENCE [LARGE SCALE GENOMIC DNA]</scope>
    <source>
        <strain evidence="4">Y-94</strain>
    </source>
</reference>
<keyword evidence="1" id="KW-0175">Coiled coil</keyword>
<feature type="coiled-coil region" evidence="1">
    <location>
        <begin position="79"/>
        <end position="152"/>
    </location>
</feature>
<feature type="compositionally biased region" description="Low complexity" evidence="2">
    <location>
        <begin position="12"/>
        <end position="24"/>
    </location>
</feature>
<protein>
    <submittedName>
        <fullName evidence="3">Uncharacterized protein</fullName>
    </submittedName>
</protein>
<evidence type="ECO:0000256" key="2">
    <source>
        <dbReference type="SAM" id="MobiDB-lite"/>
    </source>
</evidence>
<feature type="region of interest" description="Disordered" evidence="2">
    <location>
        <begin position="1"/>
        <end position="61"/>
    </location>
</feature>
<keyword evidence="4" id="KW-1185">Reference proteome</keyword>
<accession>A0A510NX89</accession>
<gene>
    <name evidence="3" type="ORF">TCE0_018r05929</name>
</gene>
<evidence type="ECO:0000313" key="4">
    <source>
        <dbReference type="Proteomes" id="UP000053095"/>
    </source>
</evidence>
<sequence>MDSPNKTRGAFSTTATSTTTSQASDEISKHTAIQNREDVQQKISVEISKDKQRGGEELRLPGPIENKQKAEVEHLQAVLERMSVEHSALQSRLEQAQKKEQNMRREFDKQLKNYQSENQKLLRHLNVMREESKQLRMSNTSLQETLDQIQERAFRSMDKGGWTVPEDGKIRDNFRILGGKIKKWAKSNALQIAGGKDLDHLTVDQKQEIIESLSGYCVPGNWDQIIQMMTPSVAKKVPYLFAHAILSRDIFGGMFENPFFTLEVFGEVDFPAASQLTNLYWAMIEIDATEAHIWRAQMLRILQTPSKVSKSDINFGRRLEANLSRMGAQRSEQLLSGPVRYLLDMTSGDEQSVMKALADIYTFAGQLSLSVWTQRSILQCPKFQPNIRFFNGNELMSAHAIHLLDEEDTQLDGQPVITIIQPAVLAFGNDNAEHYEQHKVWAEAIVLIDERK</sequence>
<dbReference type="AlphaFoldDB" id="A0A510NX89"/>
<evidence type="ECO:0000256" key="1">
    <source>
        <dbReference type="SAM" id="Coils"/>
    </source>
</evidence>
<organism evidence="3 4">
    <name type="scientific">Talaromyces pinophilus</name>
    <name type="common">Penicillium pinophilum</name>
    <dbReference type="NCBI Taxonomy" id="128442"/>
    <lineage>
        <taxon>Eukaryota</taxon>
        <taxon>Fungi</taxon>
        <taxon>Dikarya</taxon>
        <taxon>Ascomycota</taxon>
        <taxon>Pezizomycotina</taxon>
        <taxon>Eurotiomycetes</taxon>
        <taxon>Eurotiomycetidae</taxon>
        <taxon>Eurotiales</taxon>
        <taxon>Trichocomaceae</taxon>
        <taxon>Talaromyces</taxon>
        <taxon>Talaromyces sect. Talaromyces</taxon>
    </lineage>
</organism>
<feature type="compositionally biased region" description="Basic and acidic residues" evidence="2">
    <location>
        <begin position="47"/>
        <end position="59"/>
    </location>
</feature>
<name>A0A510NX89_TALPI</name>
<dbReference type="EMBL" id="DF933814">
    <property type="protein sequence ID" value="GAM36664.1"/>
    <property type="molecule type" value="Genomic_DNA"/>
</dbReference>
<dbReference type="Proteomes" id="UP000053095">
    <property type="component" value="Unassembled WGS sequence"/>
</dbReference>
<proteinExistence type="predicted"/>
<evidence type="ECO:0000313" key="3">
    <source>
        <dbReference type="EMBL" id="GAM36664.1"/>
    </source>
</evidence>